<dbReference type="EMBL" id="SPLM01000038">
    <property type="protein sequence ID" value="TMW65192.1"/>
    <property type="molecule type" value="Genomic_DNA"/>
</dbReference>
<keyword evidence="4" id="KW-0067">ATP-binding</keyword>
<keyword evidence="6" id="KW-0732">Signal</keyword>
<dbReference type="InterPro" id="IPR011009">
    <property type="entry name" value="Kinase-like_dom_sf"/>
</dbReference>
<keyword evidence="5" id="KW-0472">Membrane</keyword>
<dbReference type="Proteomes" id="UP000794436">
    <property type="component" value="Unassembled WGS sequence"/>
</dbReference>
<evidence type="ECO:0000256" key="2">
    <source>
        <dbReference type="ARBA" id="ARBA00022737"/>
    </source>
</evidence>
<evidence type="ECO:0000313" key="8">
    <source>
        <dbReference type="EMBL" id="TMW65192.1"/>
    </source>
</evidence>
<dbReference type="InterPro" id="IPR001245">
    <property type="entry name" value="Ser-Thr/Tyr_kinase_cat_dom"/>
</dbReference>
<dbReference type="SUPFAM" id="SSF56112">
    <property type="entry name" value="Protein kinase-like (PK-like)"/>
    <property type="match status" value="1"/>
</dbReference>
<evidence type="ECO:0000256" key="5">
    <source>
        <dbReference type="SAM" id="Phobius"/>
    </source>
</evidence>
<evidence type="ECO:0000256" key="6">
    <source>
        <dbReference type="SAM" id="SignalP"/>
    </source>
</evidence>
<sequence length="992" mass="109241">MIRRRRRRRVVSFVALLWTAVQRLDAAAVDTPGKVLASRFSMDALSTTETGETIRELSENVLTTGCTDLCDGVSSAGACLSGFGDLKTCEATKQMTGVTCQSGQHPELRDGETNSILCLAPEQNQWRFQFSANPELLGLGRSGIELDNSAMGGTPITLNASEIDAIENFALLDTIQEIHLQAADPTEDLSIRLSEDTIGAWRHVHELSIRNFDLSQIQQLPEFPTLTTLDLSSNRLKTWPIIDGLPVLSDLDISSNSVTEIPANTLPLSLITLNISHNPLIEFPSDIAYLDESSDSDNKDDSQLPTMHGLKELYLSDCGLSSVSTGLAGLPLLQKLDLSHNPLKSAPYLPDSLVNLNMRNTSLKKLPSDFDLAKTWEFIDISENQLSDDSFAKVNFRAVNLYLEKVGITSVPPKALRWAVGNTLSLSNNQLGVLDARDLPPSITRLHVASCGFEAMPTNLSDLSRLTLLDLSNNGLRTIASGSLPLGLTELFLSGCSLKKIPGDTQVMSGSLQTLDLSKNKLREVNLKNFTSLKRLSLNGNSLTALPLGIFQMTQLTHLDLSENSIANVTLNDKQVEFLSKLKAFSIDESAFSLKFSNGTECADQVLLRGKYMVCKGTGTKISPSSKDTDKSKDDKGGMSANTTRIINYIVAGFIVAIFIVAFVVSRRNEMSIKESESGPQQVLATTGIFHTGDIWEDQDLLKWRVNAGLVDLVMQLGSGAYRLVWLGRYRGESVLIKRLHQKKHDLRAFDRFIDEIKVLGSLRHPKITRLIGVSWTNKEDLQMIVEFMSHGDLGKYLASSRTTPDGRMWSTRKISIAADIAEALLYLHSLEPVVLHRDLKSRNVLLDDNYTAKISDFGMCRHRNDLLAMSAAVGTSRWIAPEVLSGRGDFSEAVDIYSFGVILSELDSHELPFSDILLSNREPLSEVAVLELLSAGALQPTISDNCPGEIAELMLECMSFEPAMRPNAHEVLRRLRNILDFFQSVDELDLA</sequence>
<dbReference type="SMART" id="SM00369">
    <property type="entry name" value="LRR_TYP"/>
    <property type="match status" value="6"/>
</dbReference>
<dbReference type="PROSITE" id="PS00108">
    <property type="entry name" value="PROTEIN_KINASE_ST"/>
    <property type="match status" value="1"/>
</dbReference>
<dbReference type="Pfam" id="PF07714">
    <property type="entry name" value="PK_Tyr_Ser-Thr"/>
    <property type="match status" value="1"/>
</dbReference>
<dbReference type="SUPFAM" id="SSF52058">
    <property type="entry name" value="L domain-like"/>
    <property type="match status" value="1"/>
</dbReference>
<comment type="caution">
    <text evidence="8">The sequence shown here is derived from an EMBL/GenBank/DDBJ whole genome shotgun (WGS) entry which is preliminary data.</text>
</comment>
<dbReference type="PROSITE" id="PS51450">
    <property type="entry name" value="LRR"/>
    <property type="match status" value="2"/>
</dbReference>
<dbReference type="PANTHER" id="PTHR48056">
    <property type="entry name" value="LRR RECEPTOR-LIKE SERINE/THREONINE-PROTEIN KINASE-RELATED"/>
    <property type="match status" value="1"/>
</dbReference>
<name>A0A8K1FMT7_PYTOL</name>
<feature type="chain" id="PRO_5035434221" description="Protein kinase domain-containing protein" evidence="6">
    <location>
        <begin position="27"/>
        <end position="992"/>
    </location>
</feature>
<evidence type="ECO:0000256" key="1">
    <source>
        <dbReference type="ARBA" id="ARBA00022614"/>
    </source>
</evidence>
<keyword evidence="5" id="KW-0812">Transmembrane</keyword>
<dbReference type="GO" id="GO:0005524">
    <property type="term" value="F:ATP binding"/>
    <property type="evidence" value="ECO:0007669"/>
    <property type="project" value="UniProtKB-KW"/>
</dbReference>
<dbReference type="OrthoDB" id="4062651at2759"/>
<dbReference type="SMART" id="SM00220">
    <property type="entry name" value="S_TKc"/>
    <property type="match status" value="1"/>
</dbReference>
<reference evidence="8" key="1">
    <citation type="submission" date="2019-03" db="EMBL/GenBank/DDBJ databases">
        <title>Long read genome sequence of the mycoparasitic Pythium oligandrum ATCC 38472 isolated from sugarbeet rhizosphere.</title>
        <authorList>
            <person name="Gaulin E."/>
        </authorList>
    </citation>
    <scope>NUCLEOTIDE SEQUENCE</scope>
    <source>
        <strain evidence="8">ATCC 38472_TT</strain>
    </source>
</reference>
<feature type="transmembrane region" description="Helical" evidence="5">
    <location>
        <begin position="646"/>
        <end position="665"/>
    </location>
</feature>
<dbReference type="InterPro" id="IPR032675">
    <property type="entry name" value="LRR_dom_sf"/>
</dbReference>
<keyword evidence="2" id="KW-0677">Repeat</keyword>
<dbReference type="Gene3D" id="1.10.510.10">
    <property type="entry name" value="Transferase(Phosphotransferase) domain 1"/>
    <property type="match status" value="1"/>
</dbReference>
<evidence type="ECO:0000256" key="3">
    <source>
        <dbReference type="ARBA" id="ARBA00022741"/>
    </source>
</evidence>
<dbReference type="Pfam" id="PF00560">
    <property type="entry name" value="LRR_1"/>
    <property type="match status" value="1"/>
</dbReference>
<dbReference type="AlphaFoldDB" id="A0A8K1FMT7"/>
<dbReference type="InterPro" id="IPR050647">
    <property type="entry name" value="Plant_LRR-RLKs"/>
</dbReference>
<feature type="signal peptide" evidence="6">
    <location>
        <begin position="1"/>
        <end position="26"/>
    </location>
</feature>
<organism evidence="8 9">
    <name type="scientific">Pythium oligandrum</name>
    <name type="common">Mycoparasitic fungus</name>
    <dbReference type="NCBI Taxonomy" id="41045"/>
    <lineage>
        <taxon>Eukaryota</taxon>
        <taxon>Sar</taxon>
        <taxon>Stramenopiles</taxon>
        <taxon>Oomycota</taxon>
        <taxon>Peronosporomycetes</taxon>
        <taxon>Pythiales</taxon>
        <taxon>Pythiaceae</taxon>
        <taxon>Pythium</taxon>
    </lineage>
</organism>
<dbReference type="InterPro" id="IPR000719">
    <property type="entry name" value="Prot_kinase_dom"/>
</dbReference>
<dbReference type="InterPro" id="IPR003591">
    <property type="entry name" value="Leu-rich_rpt_typical-subtyp"/>
</dbReference>
<feature type="domain" description="Protein kinase" evidence="7">
    <location>
        <begin position="711"/>
        <end position="983"/>
    </location>
</feature>
<accession>A0A8K1FMT7</accession>
<dbReference type="Gene3D" id="3.80.10.10">
    <property type="entry name" value="Ribonuclease Inhibitor"/>
    <property type="match status" value="3"/>
</dbReference>
<dbReference type="InterPro" id="IPR001611">
    <property type="entry name" value="Leu-rich_rpt"/>
</dbReference>
<protein>
    <recommendedName>
        <fullName evidence="7">Protein kinase domain-containing protein</fullName>
    </recommendedName>
</protein>
<gene>
    <name evidence="8" type="ORF">Poli38472_009359</name>
</gene>
<keyword evidence="5" id="KW-1133">Transmembrane helix</keyword>
<dbReference type="InterPro" id="IPR008271">
    <property type="entry name" value="Ser/Thr_kinase_AS"/>
</dbReference>
<keyword evidence="3" id="KW-0547">Nucleotide-binding</keyword>
<dbReference type="PANTHER" id="PTHR48056:SF81">
    <property type="entry name" value="RECEPTOR PROTEIN-TYROSINE KINASE CEPR1"/>
    <property type="match status" value="1"/>
</dbReference>
<keyword evidence="1" id="KW-0433">Leucine-rich repeat</keyword>
<dbReference type="SMART" id="SM00364">
    <property type="entry name" value="LRR_BAC"/>
    <property type="match status" value="6"/>
</dbReference>
<keyword evidence="9" id="KW-1185">Reference proteome</keyword>
<evidence type="ECO:0000313" key="9">
    <source>
        <dbReference type="Proteomes" id="UP000794436"/>
    </source>
</evidence>
<evidence type="ECO:0000259" key="7">
    <source>
        <dbReference type="PROSITE" id="PS50011"/>
    </source>
</evidence>
<proteinExistence type="predicted"/>
<dbReference type="GO" id="GO:0004672">
    <property type="term" value="F:protein kinase activity"/>
    <property type="evidence" value="ECO:0007669"/>
    <property type="project" value="InterPro"/>
</dbReference>
<evidence type="ECO:0000256" key="4">
    <source>
        <dbReference type="ARBA" id="ARBA00022840"/>
    </source>
</evidence>
<dbReference type="CDD" id="cd13999">
    <property type="entry name" value="STKc_MAP3K-like"/>
    <property type="match status" value="1"/>
</dbReference>
<dbReference type="PROSITE" id="PS50011">
    <property type="entry name" value="PROTEIN_KINASE_DOM"/>
    <property type="match status" value="1"/>
</dbReference>